<gene>
    <name evidence="5" type="ORF">HTAM1171_LOCUS7664</name>
</gene>
<evidence type="ECO:0000313" key="5">
    <source>
        <dbReference type="EMBL" id="CAD9500723.1"/>
    </source>
</evidence>
<keyword evidence="1" id="KW-0479">Metal-binding</keyword>
<feature type="domain" description="EF-hand" evidence="4">
    <location>
        <begin position="65"/>
        <end position="100"/>
    </location>
</feature>
<dbReference type="InterPro" id="IPR002048">
    <property type="entry name" value="EF_hand_dom"/>
</dbReference>
<evidence type="ECO:0000256" key="3">
    <source>
        <dbReference type="ARBA" id="ARBA00022837"/>
    </source>
</evidence>
<dbReference type="SUPFAM" id="SSF47473">
    <property type="entry name" value="EF-hand"/>
    <property type="match status" value="2"/>
</dbReference>
<dbReference type="SMART" id="SM00054">
    <property type="entry name" value="EFh"/>
    <property type="match status" value="6"/>
</dbReference>
<name>A0A7S2MT52_9STRA</name>
<feature type="domain" description="EF-hand" evidence="4">
    <location>
        <begin position="105"/>
        <end position="140"/>
    </location>
</feature>
<dbReference type="Pfam" id="PF13202">
    <property type="entry name" value="EF-hand_5"/>
    <property type="match status" value="1"/>
</dbReference>
<proteinExistence type="predicted"/>
<dbReference type="Pfam" id="PF13499">
    <property type="entry name" value="EF-hand_7"/>
    <property type="match status" value="1"/>
</dbReference>
<protein>
    <recommendedName>
        <fullName evidence="4">EF-hand domain-containing protein</fullName>
    </recommendedName>
</protein>
<accession>A0A7S2MT52</accession>
<sequence>MSTHSSSIRRNNTVQNASLIASDTAKLKKVKDPSEFVVVSRTLIEFQLLALQAQLKLLDELAEMSDEEKLKTIFELLDKDNDGKISAVELADGLRKIRGDVNFEESIELAINRVATFDSNEDGKLDSAEFKTYVDTLLSTLGCSFGEVSEMIVVQMIFSESGNNMGENIAGALLSPEIDEAVKVEEDFRKALGDKRMKALFALFDIDGDRNIDFKEIVLGMYKLTDDLDDAASAAVEALLVFDESHTRKLNFEEFARFMHTVVAASGKKFDDVADKITKLVSDEHYMSPDDVKDLFAMDESMKMLMEIQADAEDAAKILTAIEIGKSNRLFDLLDLDNDGAIDFHELTLGLRKFSEREDMRSTIEKAMSVINTFDTEGKQKLNKQEFALFIAEFARKSEADVRELVDFMLVCSALKETPEKEEAYIKSLSTSDVYFGEY</sequence>
<feature type="domain" description="EF-hand" evidence="4">
    <location>
        <begin position="322"/>
        <end position="357"/>
    </location>
</feature>
<reference evidence="5" key="1">
    <citation type="submission" date="2021-01" db="EMBL/GenBank/DDBJ databases">
        <authorList>
            <person name="Corre E."/>
            <person name="Pelletier E."/>
            <person name="Niang G."/>
            <person name="Scheremetjew M."/>
            <person name="Finn R."/>
            <person name="Kale V."/>
            <person name="Holt S."/>
            <person name="Cochrane G."/>
            <person name="Meng A."/>
            <person name="Brown T."/>
            <person name="Cohen L."/>
        </authorList>
    </citation>
    <scope>NUCLEOTIDE SEQUENCE</scope>
    <source>
        <strain evidence="5">CCMP826</strain>
    </source>
</reference>
<dbReference type="InterPro" id="IPR011992">
    <property type="entry name" value="EF-hand-dom_pair"/>
</dbReference>
<evidence type="ECO:0000256" key="1">
    <source>
        <dbReference type="ARBA" id="ARBA00022723"/>
    </source>
</evidence>
<evidence type="ECO:0000259" key="4">
    <source>
        <dbReference type="PROSITE" id="PS50222"/>
    </source>
</evidence>
<feature type="domain" description="EF-hand" evidence="4">
    <location>
        <begin position="192"/>
        <end position="227"/>
    </location>
</feature>
<organism evidence="5">
    <name type="scientific">Helicotheca tamesis</name>
    <dbReference type="NCBI Taxonomy" id="374047"/>
    <lineage>
        <taxon>Eukaryota</taxon>
        <taxon>Sar</taxon>
        <taxon>Stramenopiles</taxon>
        <taxon>Ochrophyta</taxon>
        <taxon>Bacillariophyta</taxon>
        <taxon>Mediophyceae</taxon>
        <taxon>Lithodesmiophycidae</taxon>
        <taxon>Lithodesmiales</taxon>
        <taxon>Lithodesmiaceae</taxon>
        <taxon>Helicotheca</taxon>
    </lineage>
</organism>
<dbReference type="PROSITE" id="PS50222">
    <property type="entry name" value="EF_HAND_2"/>
    <property type="match status" value="5"/>
</dbReference>
<dbReference type="Gene3D" id="1.10.238.10">
    <property type="entry name" value="EF-hand"/>
    <property type="match status" value="3"/>
</dbReference>
<keyword evidence="2" id="KW-0677">Repeat</keyword>
<evidence type="ECO:0000256" key="2">
    <source>
        <dbReference type="ARBA" id="ARBA00022737"/>
    </source>
</evidence>
<dbReference type="AlphaFoldDB" id="A0A7S2MT52"/>
<dbReference type="PANTHER" id="PTHR45942">
    <property type="entry name" value="PROTEIN PHOSPATASE 3 REGULATORY SUBUNIT B ALPHA ISOFORM TYPE 1"/>
    <property type="match status" value="1"/>
</dbReference>
<dbReference type="GO" id="GO:0005509">
    <property type="term" value="F:calcium ion binding"/>
    <property type="evidence" value="ECO:0007669"/>
    <property type="project" value="InterPro"/>
</dbReference>
<keyword evidence="3" id="KW-0106">Calcium</keyword>
<dbReference type="InterPro" id="IPR018247">
    <property type="entry name" value="EF_Hand_1_Ca_BS"/>
</dbReference>
<dbReference type="PROSITE" id="PS00018">
    <property type="entry name" value="EF_HAND_1"/>
    <property type="match status" value="5"/>
</dbReference>
<feature type="domain" description="EF-hand" evidence="4">
    <location>
        <begin position="362"/>
        <end position="397"/>
    </location>
</feature>
<dbReference type="EMBL" id="HBGV01012512">
    <property type="protein sequence ID" value="CAD9500723.1"/>
    <property type="molecule type" value="Transcribed_RNA"/>
</dbReference>
<dbReference type="CDD" id="cd00051">
    <property type="entry name" value="EFh"/>
    <property type="match status" value="1"/>
</dbReference>